<organism evidence="4">
    <name type="scientific">uncultured Woeseiaceae bacterium</name>
    <dbReference type="NCBI Taxonomy" id="1983305"/>
    <lineage>
        <taxon>Bacteria</taxon>
        <taxon>Pseudomonadati</taxon>
        <taxon>Pseudomonadota</taxon>
        <taxon>Gammaproteobacteria</taxon>
        <taxon>Woeseiales</taxon>
        <taxon>Woeseiaceae</taxon>
        <taxon>environmental samples</taxon>
    </lineage>
</organism>
<feature type="domain" description="DUF4910" evidence="3">
    <location>
        <begin position="11"/>
        <end position="351"/>
    </location>
</feature>
<dbReference type="Pfam" id="PF16254">
    <property type="entry name" value="DUF4910"/>
    <property type="match status" value="1"/>
</dbReference>
<protein>
    <recommendedName>
        <fullName evidence="5">Aminopeptidase</fullName>
    </recommendedName>
</protein>
<gene>
    <name evidence="4" type="ORF">JTBB02_V1_10048</name>
</gene>
<dbReference type="EMBL" id="LR633966">
    <property type="protein sequence ID" value="VUX54869.1"/>
    <property type="molecule type" value="Genomic_DNA"/>
</dbReference>
<accession>A0A7D9H7T3</accession>
<dbReference type="PIRSF" id="PIRSF015244">
    <property type="entry name" value="UCP015244"/>
    <property type="match status" value="1"/>
</dbReference>
<dbReference type="Gene3D" id="3.50.30.90">
    <property type="match status" value="1"/>
</dbReference>
<evidence type="ECO:0000259" key="2">
    <source>
        <dbReference type="Pfam" id="PF16221"/>
    </source>
</evidence>
<dbReference type="InterPro" id="IPR032610">
    <property type="entry name" value="DUF2172"/>
</dbReference>
<feature type="domain" description="DUF2172" evidence="1">
    <location>
        <begin position="62"/>
        <end position="153"/>
    </location>
</feature>
<evidence type="ECO:0000259" key="1">
    <source>
        <dbReference type="Pfam" id="PF09940"/>
    </source>
</evidence>
<reference evidence="4" key="1">
    <citation type="submission" date="2019-07" db="EMBL/GenBank/DDBJ databases">
        <authorList>
            <person name="Weber M."/>
            <person name="Kostadinov I."/>
            <person name="Kostadinov D I."/>
        </authorList>
    </citation>
    <scope>NUCLEOTIDE SEQUENCE</scope>
    <source>
        <strain evidence="4">Gfbio:sag-sample-b02:053724c1-46a9-4a36-b237-ea2bf867836b</strain>
    </source>
</reference>
<evidence type="ECO:0000259" key="3">
    <source>
        <dbReference type="Pfam" id="PF16254"/>
    </source>
</evidence>
<dbReference type="SUPFAM" id="SSF53187">
    <property type="entry name" value="Zn-dependent exopeptidases"/>
    <property type="match status" value="1"/>
</dbReference>
<dbReference type="Gene3D" id="3.40.630.10">
    <property type="entry name" value="Zn peptidases"/>
    <property type="match status" value="1"/>
</dbReference>
<feature type="domain" description="UCP01524 winged helix-turn-helix" evidence="2">
    <location>
        <begin position="359"/>
        <end position="428"/>
    </location>
</feature>
<dbReference type="InterPro" id="IPR012353">
    <property type="entry name" value="UCP015244"/>
</dbReference>
<dbReference type="Gene3D" id="1.10.10.10">
    <property type="entry name" value="Winged helix-like DNA-binding domain superfamily/Winged helix DNA-binding domain"/>
    <property type="match status" value="1"/>
</dbReference>
<evidence type="ECO:0008006" key="5">
    <source>
        <dbReference type="Google" id="ProtNLM"/>
    </source>
</evidence>
<sequence>MANEITGEWMYDQLSELFPICRSITGNGVRQTFDILRRTLPELQIHEIPSGTLCFDWCIPPEWNIHDAYVIDPDGNKILEFQNNNLHILNYSIPYAGEVSLKVLKKHLYSIPDKPHAIPYVTSYYERRWGFCIADEELKQLKSGMYRVFIDSTLEPGHLTYGDLILPGDSEKEIFISTYTCHPSMANNETSGITVAAALGKYLADKKNRRFTYRFVFAPESIGAIAYLSRHLETLRQKVIAGFNVTCVGDDGTYTYLPSRSGNTLADQAALHVLKHIYPEFKKCTYLDRGSDECQYCSPGVDLPFVSIMRTRYGDYPEYHTSKDDLDIVSPQGLFGAFNAIRHAIECVEYNQIISSKVIGEPQFSKHDLRSSLGVGTNGLSQYYQDISDIMAHSDGKSDLIEISEKLNRPMWQLLDIVNMLKEKGLLSSRCVN</sequence>
<dbReference type="InterPro" id="IPR032589">
    <property type="entry name" value="DUF4910"/>
</dbReference>
<dbReference type="AlphaFoldDB" id="A0A7D9H7T3"/>
<dbReference type="Pfam" id="PF09940">
    <property type="entry name" value="DUF2172"/>
    <property type="match status" value="1"/>
</dbReference>
<proteinExistence type="predicted"/>
<dbReference type="Pfam" id="PF16221">
    <property type="entry name" value="HTH_47"/>
    <property type="match status" value="1"/>
</dbReference>
<name>A0A7D9H7T3_9GAMM</name>
<dbReference type="InterPro" id="IPR036388">
    <property type="entry name" value="WH-like_DNA-bd_sf"/>
</dbReference>
<dbReference type="InterPro" id="IPR032622">
    <property type="entry name" value="UCP01524_HTH"/>
</dbReference>
<evidence type="ECO:0000313" key="4">
    <source>
        <dbReference type="EMBL" id="VUX54869.1"/>
    </source>
</evidence>